<evidence type="ECO:0000256" key="1">
    <source>
        <dbReference type="ARBA" id="ARBA00023125"/>
    </source>
</evidence>
<dbReference type="SUPFAM" id="SSF89447">
    <property type="entry name" value="AbrB/MazE/MraZ-like"/>
    <property type="match status" value="1"/>
</dbReference>
<dbReference type="SMART" id="SM00966">
    <property type="entry name" value="SpoVT_AbrB"/>
    <property type="match status" value="1"/>
</dbReference>
<keyword evidence="4" id="KW-1185">Reference proteome</keyword>
<accession>A0A562JKP0</accession>
<dbReference type="PANTHER" id="PTHR46558:SF11">
    <property type="entry name" value="HTH-TYPE TRANSCRIPTIONAL REGULATOR XRE"/>
    <property type="match status" value="1"/>
</dbReference>
<dbReference type="GO" id="GO:0003677">
    <property type="term" value="F:DNA binding"/>
    <property type="evidence" value="ECO:0007669"/>
    <property type="project" value="UniProtKB-KW"/>
</dbReference>
<protein>
    <submittedName>
        <fullName evidence="3">AbrB family looped-hinge helix DNA binding protein</fullName>
    </submittedName>
</protein>
<dbReference type="Gene3D" id="1.10.260.40">
    <property type="entry name" value="lambda repressor-like DNA-binding domains"/>
    <property type="match status" value="1"/>
</dbReference>
<keyword evidence="1" id="KW-0238">DNA-binding</keyword>
<dbReference type="InterPro" id="IPR007159">
    <property type="entry name" value="SpoVT-AbrB_dom"/>
</dbReference>
<dbReference type="Pfam" id="PF04014">
    <property type="entry name" value="MazE_antitoxin"/>
    <property type="match status" value="1"/>
</dbReference>
<gene>
    <name evidence="3" type="ORF">LY60_00052</name>
</gene>
<dbReference type="Gene3D" id="2.10.260.10">
    <property type="match status" value="1"/>
</dbReference>
<dbReference type="PROSITE" id="PS50943">
    <property type="entry name" value="HTH_CROC1"/>
    <property type="match status" value="1"/>
</dbReference>
<organism evidence="3 4">
    <name type="scientific">Sedimentibacter saalensis</name>
    <dbReference type="NCBI Taxonomy" id="130788"/>
    <lineage>
        <taxon>Bacteria</taxon>
        <taxon>Bacillati</taxon>
        <taxon>Bacillota</taxon>
        <taxon>Tissierellia</taxon>
        <taxon>Sedimentibacter</taxon>
    </lineage>
</organism>
<dbReference type="AlphaFoldDB" id="A0A562JKP0"/>
<dbReference type="Pfam" id="PF01381">
    <property type="entry name" value="HTH_3"/>
    <property type="match status" value="1"/>
</dbReference>
<dbReference type="NCBIfam" id="TIGR01439">
    <property type="entry name" value="lp_hng_hel_AbrB"/>
    <property type="match status" value="1"/>
</dbReference>
<evidence type="ECO:0000313" key="4">
    <source>
        <dbReference type="Proteomes" id="UP000315343"/>
    </source>
</evidence>
<reference evidence="3 4" key="1">
    <citation type="submission" date="2019-07" db="EMBL/GenBank/DDBJ databases">
        <title>Genomic Encyclopedia of Type Strains, Phase I: the one thousand microbial genomes (KMG-I) project.</title>
        <authorList>
            <person name="Kyrpides N."/>
        </authorList>
    </citation>
    <scope>NUCLEOTIDE SEQUENCE [LARGE SCALE GENOMIC DNA]</scope>
    <source>
        <strain evidence="3 4">DSM 13558</strain>
    </source>
</reference>
<feature type="domain" description="HTH cro/C1-type" evidence="2">
    <location>
        <begin position="6"/>
        <end position="60"/>
    </location>
</feature>
<dbReference type="InterPro" id="IPR001387">
    <property type="entry name" value="Cro/C1-type_HTH"/>
</dbReference>
<dbReference type="CDD" id="cd00093">
    <property type="entry name" value="HTH_XRE"/>
    <property type="match status" value="1"/>
</dbReference>
<comment type="caution">
    <text evidence="3">The sequence shown here is derived from an EMBL/GenBank/DDBJ whole genome shotgun (WGS) entry which is preliminary data.</text>
</comment>
<evidence type="ECO:0000313" key="3">
    <source>
        <dbReference type="EMBL" id="TWH83445.1"/>
    </source>
</evidence>
<dbReference type="InterPro" id="IPR037914">
    <property type="entry name" value="SpoVT-AbrB_sf"/>
</dbReference>
<dbReference type="Proteomes" id="UP000315343">
    <property type="component" value="Unassembled WGS sequence"/>
</dbReference>
<dbReference type="OrthoDB" id="9812495at2"/>
<dbReference type="EMBL" id="VLKH01000001">
    <property type="protein sequence ID" value="TWH83445.1"/>
    <property type="molecule type" value="Genomic_DNA"/>
</dbReference>
<dbReference type="RefSeq" id="WP_145078364.1">
    <property type="nucleotide sequence ID" value="NZ_DAMBUX010000004.1"/>
</dbReference>
<name>A0A562JKP0_9FIRM</name>
<dbReference type="InterPro" id="IPR010982">
    <property type="entry name" value="Lambda_DNA-bd_dom_sf"/>
</dbReference>
<dbReference type="PANTHER" id="PTHR46558">
    <property type="entry name" value="TRACRIPTIONAL REGULATORY PROTEIN-RELATED-RELATED"/>
    <property type="match status" value="1"/>
</dbReference>
<proteinExistence type="predicted"/>
<sequence length="145" mass="15960">MLSENLIVLRNLKGLSQEQIAEQIGVSRQAYAKWEKGTSIPDVEKCMVLADFFGTTIDSLMRENSTDSGLKLPPAPKGKYIWGTVTINDRGQIVIPKEARDTFDLKSGDRLVVMGSDGEGIVLQKAEIFEEMLRRIMSAAGKAGE</sequence>
<dbReference type="SMART" id="SM00530">
    <property type="entry name" value="HTH_XRE"/>
    <property type="match status" value="1"/>
</dbReference>
<dbReference type="SUPFAM" id="SSF47413">
    <property type="entry name" value="lambda repressor-like DNA-binding domains"/>
    <property type="match status" value="1"/>
</dbReference>
<evidence type="ECO:0000259" key="2">
    <source>
        <dbReference type="PROSITE" id="PS50943"/>
    </source>
</evidence>